<protein>
    <recommendedName>
        <fullName evidence="4 12">Ribosomal RNA small subunit methyltransferase E</fullName>
        <ecNumber evidence="3 12">2.1.1.193</ecNumber>
    </recommendedName>
</protein>
<evidence type="ECO:0000256" key="4">
    <source>
        <dbReference type="ARBA" id="ARBA00013673"/>
    </source>
</evidence>
<reference evidence="15 16" key="1">
    <citation type="submission" date="2017-07" db="EMBL/GenBank/DDBJ databases">
        <authorList>
            <person name="Sun Z.S."/>
            <person name="Albrecht U."/>
            <person name="Echele G."/>
            <person name="Lee C.C."/>
        </authorList>
    </citation>
    <scope>NUCLEOTIDE SEQUENCE [LARGE SCALE GENOMIC DNA]</scope>
    <source>
        <strain evidence="15 16">P16-029</strain>
    </source>
</reference>
<organism evidence="15 16">
    <name type="scientific">Cutibacterium avidum</name>
    <dbReference type="NCBI Taxonomy" id="33010"/>
    <lineage>
        <taxon>Bacteria</taxon>
        <taxon>Bacillati</taxon>
        <taxon>Actinomycetota</taxon>
        <taxon>Actinomycetes</taxon>
        <taxon>Propionibacteriales</taxon>
        <taxon>Propionibacteriaceae</taxon>
        <taxon>Cutibacterium</taxon>
    </lineage>
</organism>
<name>A0A3E2DCH4_9ACTN</name>
<evidence type="ECO:0000256" key="5">
    <source>
        <dbReference type="ARBA" id="ARBA00022490"/>
    </source>
</evidence>
<dbReference type="InterPro" id="IPR029026">
    <property type="entry name" value="tRNA_m1G_MTases_N"/>
</dbReference>
<dbReference type="EC" id="2.1.1.193" evidence="3 12"/>
<proteinExistence type="inferred from homology"/>
<comment type="similarity">
    <text evidence="2 12">Belongs to the RNA methyltransferase RsmE family.</text>
</comment>
<comment type="catalytic activity">
    <reaction evidence="11 12">
        <text>uridine(1498) in 16S rRNA + S-adenosyl-L-methionine = N(3)-methyluridine(1498) in 16S rRNA + S-adenosyl-L-homocysteine + H(+)</text>
        <dbReference type="Rhea" id="RHEA:42920"/>
        <dbReference type="Rhea" id="RHEA-COMP:10283"/>
        <dbReference type="Rhea" id="RHEA-COMP:10284"/>
        <dbReference type="ChEBI" id="CHEBI:15378"/>
        <dbReference type="ChEBI" id="CHEBI:57856"/>
        <dbReference type="ChEBI" id="CHEBI:59789"/>
        <dbReference type="ChEBI" id="CHEBI:65315"/>
        <dbReference type="ChEBI" id="CHEBI:74502"/>
        <dbReference type="EC" id="2.1.1.193"/>
    </reaction>
</comment>
<feature type="domain" description="Ribosomal RNA small subunit methyltransferase E PUA-like" evidence="14">
    <location>
        <begin position="21"/>
        <end position="66"/>
    </location>
</feature>
<feature type="domain" description="Ribosomal RNA small subunit methyltransferase E methyltransferase" evidence="13">
    <location>
        <begin position="81"/>
        <end position="235"/>
    </location>
</feature>
<dbReference type="SUPFAM" id="SSF88697">
    <property type="entry name" value="PUA domain-like"/>
    <property type="match status" value="1"/>
</dbReference>
<dbReference type="InterPro" id="IPR006700">
    <property type="entry name" value="RsmE"/>
</dbReference>
<dbReference type="EMBL" id="NOWI01000008">
    <property type="protein sequence ID" value="RFT43110.1"/>
    <property type="molecule type" value="Genomic_DNA"/>
</dbReference>
<keyword evidence="5 12" id="KW-0963">Cytoplasm</keyword>
<keyword evidence="8 12" id="KW-0808">Transferase</keyword>
<accession>A0A3E2DCH4</accession>
<dbReference type="InterPro" id="IPR046887">
    <property type="entry name" value="RsmE_PUA-like"/>
</dbReference>
<dbReference type="NCBIfam" id="NF008693">
    <property type="entry name" value="PRK11713.2-3"/>
    <property type="match status" value="1"/>
</dbReference>
<dbReference type="InterPro" id="IPR046886">
    <property type="entry name" value="RsmE_MTase_dom"/>
</dbReference>
<evidence type="ECO:0000259" key="13">
    <source>
        <dbReference type="Pfam" id="PF04452"/>
    </source>
</evidence>
<keyword evidence="7 12" id="KW-0489">Methyltransferase</keyword>
<dbReference type="GO" id="GO:0005737">
    <property type="term" value="C:cytoplasm"/>
    <property type="evidence" value="ECO:0007669"/>
    <property type="project" value="UniProtKB-SubCell"/>
</dbReference>
<dbReference type="AlphaFoldDB" id="A0A3E2DCH4"/>
<evidence type="ECO:0000313" key="15">
    <source>
        <dbReference type="EMBL" id="RFT43110.1"/>
    </source>
</evidence>
<sequence>MSDACFLGEVSGATPGSVVEITGAEGHHAGSVRRIRMGESVLVTDGVGHAVRGPAVEVTKGSVSVEVTEVLEAPVTAHRWVAVQALPKTDRAELAVATLTEMGVHEILAWQADRSIVRWKGDRQAKGVAKWQAAAREATKQSRRFLVPQVELAQTKDVVERIRDADAAYVLHESATEPLVNQDLPESGEVIVIVGPEGGITDQEVESFVAAGAHPVIVSDGVLRTSTAGVVGLAQLRAIADLTACG</sequence>
<dbReference type="GO" id="GO:0070475">
    <property type="term" value="P:rRNA base methylation"/>
    <property type="evidence" value="ECO:0007669"/>
    <property type="project" value="TreeGrafter"/>
</dbReference>
<evidence type="ECO:0000256" key="12">
    <source>
        <dbReference type="PIRNR" id="PIRNR015601"/>
    </source>
</evidence>
<evidence type="ECO:0000256" key="7">
    <source>
        <dbReference type="ARBA" id="ARBA00022603"/>
    </source>
</evidence>
<dbReference type="PANTHER" id="PTHR30027:SF3">
    <property type="entry name" value="16S RRNA (URACIL(1498)-N(3))-METHYLTRANSFERASE"/>
    <property type="match status" value="1"/>
</dbReference>
<dbReference type="Pfam" id="PF20260">
    <property type="entry name" value="PUA_4"/>
    <property type="match status" value="1"/>
</dbReference>
<evidence type="ECO:0000256" key="8">
    <source>
        <dbReference type="ARBA" id="ARBA00022679"/>
    </source>
</evidence>
<evidence type="ECO:0000256" key="1">
    <source>
        <dbReference type="ARBA" id="ARBA00004496"/>
    </source>
</evidence>
<dbReference type="InterPro" id="IPR015947">
    <property type="entry name" value="PUA-like_sf"/>
</dbReference>
<comment type="caution">
    <text evidence="15">The sequence shown here is derived from an EMBL/GenBank/DDBJ whole genome shotgun (WGS) entry which is preliminary data.</text>
</comment>
<dbReference type="Gene3D" id="2.40.240.20">
    <property type="entry name" value="Hypothetical PUA domain-like, domain 1"/>
    <property type="match status" value="1"/>
</dbReference>
<keyword evidence="9 12" id="KW-0949">S-adenosyl-L-methionine</keyword>
<evidence type="ECO:0000256" key="9">
    <source>
        <dbReference type="ARBA" id="ARBA00022691"/>
    </source>
</evidence>
<dbReference type="RefSeq" id="WP_117189544.1">
    <property type="nucleotide sequence ID" value="NZ_JAQDJS010000001.1"/>
</dbReference>
<dbReference type="Gene3D" id="3.40.1280.10">
    <property type="match status" value="1"/>
</dbReference>
<gene>
    <name evidence="15" type="ORF">CHT91_09180</name>
</gene>
<dbReference type="InterPro" id="IPR029028">
    <property type="entry name" value="Alpha/beta_knot_MTases"/>
</dbReference>
<evidence type="ECO:0000256" key="2">
    <source>
        <dbReference type="ARBA" id="ARBA00005528"/>
    </source>
</evidence>
<dbReference type="CDD" id="cd18084">
    <property type="entry name" value="RsmE-like"/>
    <property type="match status" value="1"/>
</dbReference>
<dbReference type="PIRSF" id="PIRSF015601">
    <property type="entry name" value="MTase_slr0722"/>
    <property type="match status" value="1"/>
</dbReference>
<dbReference type="SUPFAM" id="SSF75217">
    <property type="entry name" value="alpha/beta knot"/>
    <property type="match status" value="1"/>
</dbReference>
<dbReference type="Proteomes" id="UP000259211">
    <property type="component" value="Unassembled WGS sequence"/>
</dbReference>
<evidence type="ECO:0000256" key="3">
    <source>
        <dbReference type="ARBA" id="ARBA00012328"/>
    </source>
</evidence>
<dbReference type="GO" id="GO:0070042">
    <property type="term" value="F:rRNA (uridine-N3-)-methyltransferase activity"/>
    <property type="evidence" value="ECO:0007669"/>
    <property type="project" value="TreeGrafter"/>
</dbReference>
<comment type="function">
    <text evidence="10 12">Specifically methylates the N3 position of the uracil ring of uridine 1498 (m3U1498) in 16S rRNA. Acts on the fully assembled 30S ribosomal subunit.</text>
</comment>
<evidence type="ECO:0000256" key="6">
    <source>
        <dbReference type="ARBA" id="ARBA00022552"/>
    </source>
</evidence>
<dbReference type="NCBIfam" id="TIGR00046">
    <property type="entry name" value="RsmE family RNA methyltransferase"/>
    <property type="match status" value="1"/>
</dbReference>
<evidence type="ECO:0000259" key="14">
    <source>
        <dbReference type="Pfam" id="PF20260"/>
    </source>
</evidence>
<dbReference type="PANTHER" id="PTHR30027">
    <property type="entry name" value="RIBOSOMAL RNA SMALL SUBUNIT METHYLTRANSFERASE E"/>
    <property type="match status" value="1"/>
</dbReference>
<dbReference type="Pfam" id="PF04452">
    <property type="entry name" value="Methyltrans_RNA"/>
    <property type="match status" value="1"/>
</dbReference>
<evidence type="ECO:0000256" key="10">
    <source>
        <dbReference type="ARBA" id="ARBA00025699"/>
    </source>
</evidence>
<comment type="subcellular location">
    <subcellularLocation>
        <location evidence="1 12">Cytoplasm</location>
    </subcellularLocation>
</comment>
<evidence type="ECO:0000313" key="16">
    <source>
        <dbReference type="Proteomes" id="UP000259211"/>
    </source>
</evidence>
<evidence type="ECO:0000256" key="11">
    <source>
        <dbReference type="ARBA" id="ARBA00047944"/>
    </source>
</evidence>
<keyword evidence="6 12" id="KW-0698">rRNA processing</keyword>